<dbReference type="EMBL" id="PNGG01000004">
    <property type="protein sequence ID" value="PMC18549.1"/>
    <property type="molecule type" value="Genomic_DNA"/>
</dbReference>
<reference evidence="1 2" key="1">
    <citation type="submission" date="2017-09" db="EMBL/GenBank/DDBJ databases">
        <title>Bacterial strain isolated from the female urinary microbiota.</title>
        <authorList>
            <person name="Thomas-White K."/>
            <person name="Kumar N."/>
            <person name="Forster S."/>
            <person name="Putonti C."/>
            <person name="Lawley T."/>
            <person name="Wolfe A.J."/>
        </authorList>
    </citation>
    <scope>NUCLEOTIDE SEQUENCE [LARGE SCALE GENOMIC DNA]</scope>
    <source>
        <strain evidence="1 2">UMB0834</strain>
    </source>
</reference>
<gene>
    <name evidence="1" type="ORF">CJ235_08960</name>
</gene>
<dbReference type="RefSeq" id="WP_070502739.1">
    <property type="nucleotide sequence ID" value="NZ_JAASJD010000006.1"/>
</dbReference>
<dbReference type="Proteomes" id="UP000235748">
    <property type="component" value="Unassembled WGS sequence"/>
</dbReference>
<organism evidence="1 2">
    <name type="scientific">Staphylococcus pettenkoferi</name>
    <dbReference type="NCBI Taxonomy" id="170573"/>
    <lineage>
        <taxon>Bacteria</taxon>
        <taxon>Bacillati</taxon>
        <taxon>Bacillota</taxon>
        <taxon>Bacilli</taxon>
        <taxon>Bacillales</taxon>
        <taxon>Staphylococcaceae</taxon>
        <taxon>Staphylococcus</taxon>
    </lineage>
</organism>
<comment type="caution">
    <text evidence="1">The sequence shown here is derived from an EMBL/GenBank/DDBJ whole genome shotgun (WGS) entry which is preliminary data.</text>
</comment>
<dbReference type="AlphaFoldDB" id="A0A2N6QG92"/>
<proteinExistence type="predicted"/>
<evidence type="ECO:0000313" key="2">
    <source>
        <dbReference type="Proteomes" id="UP000235748"/>
    </source>
</evidence>
<accession>A0A2N6QG92</accession>
<evidence type="ECO:0000313" key="1">
    <source>
        <dbReference type="EMBL" id="PMC18549.1"/>
    </source>
</evidence>
<sequence>MILQIDINNPIAVICEGKSEQTIIEILLERDLLLFNRSHLIDRQILNNDFRNPEKFSKSYLASRYYENISVILILDHIQSFEIPQFFQNSIKAKIFILTQPEIEILMILALGLFNDYQKEKSRHHLKPSIYLKKKLRAPVKSSQFITQFYQQYDLLNAINLYHHIRPNKKSYSIKNLLK</sequence>
<dbReference type="STRING" id="170573.GCA_001076995_00256"/>
<protein>
    <submittedName>
        <fullName evidence="1">Uncharacterized protein</fullName>
    </submittedName>
</protein>
<name>A0A2N6QG92_9STAP</name>